<dbReference type="Proteomes" id="UP000033664">
    <property type="component" value="Unassembled WGS sequence"/>
</dbReference>
<dbReference type="STRING" id="151081.TW72_13695"/>
<accession>A0A0F4PLI4</accession>
<sequence>MSWLPKAWRNSREKGQHFELLAQKYLTQQGLTPVARNYHCRYGELDLIMKEGQVWVFVEVKFRRHSSYGGALHALSHTKQQRLQRTIAHYVQQKGLAGCVLRADFVAIQGEKEPEFHWIKNVL</sequence>
<name>A0A0F4PLI4_9GAMM</name>
<dbReference type="Proteomes" id="UP000305874">
    <property type="component" value="Unassembled WGS sequence"/>
</dbReference>
<evidence type="ECO:0000256" key="1">
    <source>
        <dbReference type="ARBA" id="ARBA00006738"/>
    </source>
</evidence>
<reference evidence="3 5" key="1">
    <citation type="journal article" date="2015" name="BMC Genomics">
        <title>Genome mining reveals unlocked bioactive potential of marine Gram-negative bacteria.</title>
        <authorList>
            <person name="Machado H."/>
            <person name="Sonnenschein E.C."/>
            <person name="Melchiorsen J."/>
            <person name="Gram L."/>
        </authorList>
    </citation>
    <scope>NUCLEOTIDE SEQUENCE [LARGE SCALE GENOMIC DNA]</scope>
    <source>
        <strain evidence="3 5">S3137</strain>
    </source>
</reference>
<organism evidence="3 5">
    <name type="scientific">Pseudoalteromonas ruthenica</name>
    <dbReference type="NCBI Taxonomy" id="151081"/>
    <lineage>
        <taxon>Bacteria</taxon>
        <taxon>Pseudomonadati</taxon>
        <taxon>Pseudomonadota</taxon>
        <taxon>Gammaproteobacteria</taxon>
        <taxon>Alteromonadales</taxon>
        <taxon>Pseudoalteromonadaceae</taxon>
        <taxon>Pseudoalteromonas</taxon>
    </lineage>
</organism>
<dbReference type="OrthoDB" id="9794876at2"/>
<dbReference type="InterPro" id="IPR003509">
    <property type="entry name" value="UPF0102_YraN-like"/>
</dbReference>
<evidence type="ECO:0000313" key="3">
    <source>
        <dbReference type="EMBL" id="KJY98762.1"/>
    </source>
</evidence>
<dbReference type="RefSeq" id="WP_022946090.1">
    <property type="nucleotide sequence ID" value="NZ_DJHQ01000054.1"/>
</dbReference>
<dbReference type="AlphaFoldDB" id="A0A0F4PLI4"/>
<dbReference type="EMBL" id="PNCG01000029">
    <property type="protein sequence ID" value="TMP85471.1"/>
    <property type="molecule type" value="Genomic_DNA"/>
</dbReference>
<evidence type="ECO:0000313" key="5">
    <source>
        <dbReference type="Proteomes" id="UP000033664"/>
    </source>
</evidence>
<evidence type="ECO:0000313" key="4">
    <source>
        <dbReference type="EMBL" id="TMP85471.1"/>
    </source>
</evidence>
<dbReference type="GO" id="GO:0003676">
    <property type="term" value="F:nucleic acid binding"/>
    <property type="evidence" value="ECO:0007669"/>
    <property type="project" value="InterPro"/>
</dbReference>
<dbReference type="InterPro" id="IPR011856">
    <property type="entry name" value="tRNA_endonuc-like_dom_sf"/>
</dbReference>
<dbReference type="HAMAP" id="MF_00048">
    <property type="entry name" value="UPF0102"/>
    <property type="match status" value="1"/>
</dbReference>
<comment type="similarity">
    <text evidence="1 2">Belongs to the UPF0102 family.</text>
</comment>
<dbReference type="SUPFAM" id="SSF52980">
    <property type="entry name" value="Restriction endonuclease-like"/>
    <property type="match status" value="1"/>
</dbReference>
<dbReference type="Gene3D" id="3.40.1350.10">
    <property type="match status" value="1"/>
</dbReference>
<protein>
    <recommendedName>
        <fullName evidence="2">UPF0102 protein CWC05_18740</fullName>
    </recommendedName>
</protein>
<dbReference type="PANTHER" id="PTHR34039:SF1">
    <property type="entry name" value="UPF0102 PROTEIN YRAN"/>
    <property type="match status" value="1"/>
</dbReference>
<dbReference type="NCBIfam" id="TIGR00252">
    <property type="entry name" value="YraN family protein"/>
    <property type="match status" value="1"/>
</dbReference>
<gene>
    <name evidence="4" type="ORF">CWC05_18740</name>
    <name evidence="3" type="ORF">TW72_13695</name>
</gene>
<keyword evidence="5" id="KW-1185">Reference proteome</keyword>
<reference evidence="4 6" key="2">
    <citation type="submission" date="2017-12" db="EMBL/GenBank/DDBJ databases">
        <authorList>
            <person name="Paulsen S."/>
            <person name="Gram L.K."/>
        </authorList>
    </citation>
    <scope>NUCLEOTIDE SEQUENCE [LARGE SCALE GENOMIC DNA]</scope>
    <source>
        <strain evidence="4 6">S2897</strain>
    </source>
</reference>
<evidence type="ECO:0000256" key="2">
    <source>
        <dbReference type="HAMAP-Rule" id="MF_00048"/>
    </source>
</evidence>
<dbReference type="PATRIC" id="fig|151081.8.peg.3409"/>
<dbReference type="EMBL" id="JXXZ01000010">
    <property type="protein sequence ID" value="KJY98762.1"/>
    <property type="molecule type" value="Genomic_DNA"/>
</dbReference>
<dbReference type="eggNOG" id="COG0792">
    <property type="taxonomic scope" value="Bacteria"/>
</dbReference>
<proteinExistence type="inferred from homology"/>
<dbReference type="NCBIfam" id="NF009150">
    <property type="entry name" value="PRK12497.1-3"/>
    <property type="match status" value="1"/>
</dbReference>
<reference evidence="4" key="4">
    <citation type="submission" date="2019-09" db="EMBL/GenBank/DDBJ databases">
        <title>Co-occurence of chitin degradation, pigmentation and bioactivity in marine Pseudoalteromonas.</title>
        <authorList>
            <person name="Sonnenschein E.C."/>
            <person name="Bech P.K."/>
        </authorList>
    </citation>
    <scope>NUCLEOTIDE SEQUENCE</scope>
    <source>
        <strain evidence="4">S2897</strain>
    </source>
</reference>
<dbReference type="InterPro" id="IPR011335">
    <property type="entry name" value="Restrct_endonuc-II-like"/>
</dbReference>
<comment type="caution">
    <text evidence="3">The sequence shown here is derived from an EMBL/GenBank/DDBJ whole genome shotgun (WGS) entry which is preliminary data.</text>
</comment>
<dbReference type="GeneID" id="58229548"/>
<dbReference type="PANTHER" id="PTHR34039">
    <property type="entry name" value="UPF0102 PROTEIN YRAN"/>
    <property type="match status" value="1"/>
</dbReference>
<reference evidence="6" key="3">
    <citation type="submission" date="2019-06" db="EMBL/GenBank/DDBJ databases">
        <title>Co-occurence of chitin degradation, pigmentation and bioactivity in marine Pseudoalteromonas.</title>
        <authorList>
            <person name="Sonnenschein E.C."/>
            <person name="Bech P.K."/>
        </authorList>
    </citation>
    <scope>NUCLEOTIDE SEQUENCE [LARGE SCALE GENOMIC DNA]</scope>
    <source>
        <strain evidence="6">S2897</strain>
    </source>
</reference>
<evidence type="ECO:0000313" key="6">
    <source>
        <dbReference type="Proteomes" id="UP000305874"/>
    </source>
</evidence>
<dbReference type="Pfam" id="PF02021">
    <property type="entry name" value="UPF0102"/>
    <property type="match status" value="1"/>
</dbReference>